<comment type="subunit">
    <text evidence="9">The complex is probably composed of two ATP-binding proteins, two transmembrane proteins and a solute-binding protein.</text>
</comment>
<name>A0A8J3DJC4_9HYPH</name>
<keyword evidence="5" id="KW-0029">Amino-acid transport</keyword>
<keyword evidence="4 9" id="KW-0067">ATP-binding</keyword>
<dbReference type="InterPro" id="IPR005892">
    <property type="entry name" value="Gly-betaine_transp_ATP-bd"/>
</dbReference>
<reference evidence="13" key="2">
    <citation type="submission" date="2020-09" db="EMBL/GenBank/DDBJ databases">
        <authorList>
            <person name="Sun Q."/>
            <person name="Kim S."/>
        </authorList>
    </citation>
    <scope>NUCLEOTIDE SEQUENCE</scope>
    <source>
        <strain evidence="13">KCTC 42097</strain>
    </source>
</reference>
<keyword evidence="8" id="KW-0129">CBS domain</keyword>
<feature type="domain" description="CBS" evidence="12">
    <location>
        <begin position="279"/>
        <end position="336"/>
    </location>
</feature>
<dbReference type="Pfam" id="PF00571">
    <property type="entry name" value="CBS"/>
    <property type="match status" value="1"/>
</dbReference>
<evidence type="ECO:0000256" key="7">
    <source>
        <dbReference type="ARBA" id="ARBA00061968"/>
    </source>
</evidence>
<dbReference type="InterPro" id="IPR017871">
    <property type="entry name" value="ABC_transporter-like_CS"/>
</dbReference>
<keyword evidence="9" id="KW-0997">Cell inner membrane</keyword>
<evidence type="ECO:0000256" key="8">
    <source>
        <dbReference type="PROSITE-ProRule" id="PRU00703"/>
    </source>
</evidence>
<keyword evidence="9" id="KW-1003">Cell membrane</keyword>
<dbReference type="NCBIfam" id="TIGR01186">
    <property type="entry name" value="proV"/>
    <property type="match status" value="1"/>
</dbReference>
<feature type="region of interest" description="Disordered" evidence="10">
    <location>
        <begin position="387"/>
        <end position="415"/>
    </location>
</feature>
<comment type="similarity">
    <text evidence="1 9">Belongs to the ABC transporter superfamily.</text>
</comment>
<dbReference type="AlphaFoldDB" id="A0A8J3DJC4"/>
<evidence type="ECO:0000256" key="3">
    <source>
        <dbReference type="ARBA" id="ARBA00022741"/>
    </source>
</evidence>
<dbReference type="GO" id="GO:0015418">
    <property type="term" value="F:ABC-type quaternary ammonium compound transporting activity"/>
    <property type="evidence" value="ECO:0007669"/>
    <property type="project" value="UniProtKB-EC"/>
</dbReference>
<dbReference type="GO" id="GO:0016887">
    <property type="term" value="F:ATP hydrolysis activity"/>
    <property type="evidence" value="ECO:0007669"/>
    <property type="project" value="UniProtKB-UniRule"/>
</dbReference>
<dbReference type="PROSITE" id="PS50893">
    <property type="entry name" value="ABC_TRANSPORTER_2"/>
    <property type="match status" value="1"/>
</dbReference>
<dbReference type="GO" id="GO:0006865">
    <property type="term" value="P:amino acid transport"/>
    <property type="evidence" value="ECO:0007669"/>
    <property type="project" value="UniProtKB-UniRule"/>
</dbReference>
<dbReference type="GO" id="GO:0006970">
    <property type="term" value="P:response to osmotic stress"/>
    <property type="evidence" value="ECO:0007669"/>
    <property type="project" value="UniProtKB-ARBA"/>
</dbReference>
<dbReference type="EC" id="7.6.2.9" evidence="9"/>
<gene>
    <name evidence="13" type="ORF">GCM10010136_29030</name>
</gene>
<organism evidence="13 14">
    <name type="scientific">Limoniibacter endophyticus</name>
    <dbReference type="NCBI Taxonomy" id="1565040"/>
    <lineage>
        <taxon>Bacteria</taxon>
        <taxon>Pseudomonadati</taxon>
        <taxon>Pseudomonadota</taxon>
        <taxon>Alphaproteobacteria</taxon>
        <taxon>Hyphomicrobiales</taxon>
        <taxon>Bartonellaceae</taxon>
        <taxon>Limoniibacter</taxon>
    </lineage>
</organism>
<comment type="catalytic activity">
    <reaction evidence="6">
        <text>a quaternary ammonium(out) + ATP + H2O = a quaternary ammonium(in) + ADP + phosphate + H(+)</text>
        <dbReference type="Rhea" id="RHEA:11036"/>
        <dbReference type="ChEBI" id="CHEBI:15377"/>
        <dbReference type="ChEBI" id="CHEBI:15378"/>
        <dbReference type="ChEBI" id="CHEBI:30616"/>
        <dbReference type="ChEBI" id="CHEBI:35267"/>
        <dbReference type="ChEBI" id="CHEBI:43474"/>
        <dbReference type="ChEBI" id="CHEBI:456216"/>
        <dbReference type="EC" id="7.6.2.9"/>
    </reaction>
    <physiologicalReaction direction="left-to-right" evidence="6">
        <dbReference type="Rhea" id="RHEA:11037"/>
    </physiologicalReaction>
</comment>
<feature type="compositionally biased region" description="Acidic residues" evidence="10">
    <location>
        <begin position="392"/>
        <end position="402"/>
    </location>
</feature>
<dbReference type="InterPro" id="IPR051921">
    <property type="entry name" value="ABC_osmolyte_uptake_ATP-bind"/>
</dbReference>
<evidence type="ECO:0000256" key="1">
    <source>
        <dbReference type="ARBA" id="ARBA00005417"/>
    </source>
</evidence>
<dbReference type="InterPro" id="IPR003439">
    <property type="entry name" value="ABC_transporter-like_ATP-bd"/>
</dbReference>
<dbReference type="InterPro" id="IPR003593">
    <property type="entry name" value="AAA+_ATPase"/>
</dbReference>
<dbReference type="GO" id="GO:0005886">
    <property type="term" value="C:plasma membrane"/>
    <property type="evidence" value="ECO:0007669"/>
    <property type="project" value="UniProtKB-SubCell"/>
</dbReference>
<comment type="subcellular location">
    <subcellularLocation>
        <location evidence="9">Cell inner membrane</location>
        <topology evidence="9">Peripheral membrane protein</topology>
    </subcellularLocation>
</comment>
<evidence type="ECO:0000256" key="9">
    <source>
        <dbReference type="RuleBase" id="RU369116"/>
    </source>
</evidence>
<dbReference type="Gene3D" id="3.10.580.10">
    <property type="entry name" value="CBS-domain"/>
    <property type="match status" value="1"/>
</dbReference>
<dbReference type="InterPro" id="IPR027417">
    <property type="entry name" value="P-loop_NTPase"/>
</dbReference>
<evidence type="ECO:0000259" key="11">
    <source>
        <dbReference type="PROSITE" id="PS50893"/>
    </source>
</evidence>
<proteinExistence type="inferred from homology"/>
<keyword evidence="3 9" id="KW-0547">Nucleotide-binding</keyword>
<dbReference type="PROSITE" id="PS51371">
    <property type="entry name" value="CBS"/>
    <property type="match status" value="1"/>
</dbReference>
<dbReference type="PROSITE" id="PS00211">
    <property type="entry name" value="ABC_TRANSPORTER_1"/>
    <property type="match status" value="1"/>
</dbReference>
<feature type="domain" description="ABC transporter" evidence="11">
    <location>
        <begin position="5"/>
        <end position="265"/>
    </location>
</feature>
<comment type="caution">
    <text evidence="13">The sequence shown here is derived from an EMBL/GenBank/DDBJ whole genome shotgun (WGS) entry which is preliminary data.</text>
</comment>
<dbReference type="Pfam" id="PF00005">
    <property type="entry name" value="ABC_tran"/>
    <property type="match status" value="1"/>
</dbReference>
<sequence length="415" mass="45193">MKPKLRVENVYKIFGNQPEAALARLRAGDSKKDIFEATGQTVGVEDASFTVNEGEIFVVMGLSGSGKSTLVRMLNGLIRPTSGKVLIDDDDVASCSAKRLREVRREKITMVFQHFALFPHKTVAENAAYGLKIKGVSGEERRAKALDALSRVGLEHYADSFPADLSGGMQQRVGLARGLATNPQILLMDEPFGALDPLIRREMQDELIHLQRELKKTIVFITHDLNEALLLGDRIAIMKDGRFVQIGTAQEIVDNPAGEYVAAFVADIDRGRVFSAHHVAQDVPSVQLEEHTPESALKTMEDHNRSALYVMDGKEIAGVVTYQDLTVASREDGAELRDSLITEYPTVEGGTPLNELYGAASAGLPVAVTDSENRLVGVVDPHAVLAQLSGDEQPDAETDVEENDKKTGEPVVQPV</sequence>
<dbReference type="Gene3D" id="3.40.50.300">
    <property type="entry name" value="P-loop containing nucleotide triphosphate hydrolases"/>
    <property type="match status" value="1"/>
</dbReference>
<dbReference type="Proteomes" id="UP000641137">
    <property type="component" value="Unassembled WGS sequence"/>
</dbReference>
<dbReference type="SMART" id="SM00382">
    <property type="entry name" value="AAA"/>
    <property type="match status" value="1"/>
</dbReference>
<comment type="subunit">
    <text evidence="7">The complex is probably composed of two ATP-binding proteins (TmoW), two transmembrane proteins (TmoV) and a solute-binding protein (TmoX).</text>
</comment>
<evidence type="ECO:0000313" key="13">
    <source>
        <dbReference type="EMBL" id="GHC77659.1"/>
    </source>
</evidence>
<evidence type="ECO:0000256" key="2">
    <source>
        <dbReference type="ARBA" id="ARBA00022448"/>
    </source>
</evidence>
<keyword evidence="14" id="KW-1185">Reference proteome</keyword>
<dbReference type="GO" id="GO:0005524">
    <property type="term" value="F:ATP binding"/>
    <property type="evidence" value="ECO:0007669"/>
    <property type="project" value="UniProtKB-UniRule"/>
</dbReference>
<keyword evidence="2 9" id="KW-0813">Transport</keyword>
<dbReference type="GO" id="GO:0031460">
    <property type="term" value="P:glycine betaine transport"/>
    <property type="evidence" value="ECO:0007669"/>
    <property type="project" value="InterPro"/>
</dbReference>
<dbReference type="SUPFAM" id="SSF52540">
    <property type="entry name" value="P-loop containing nucleoside triphosphate hydrolases"/>
    <property type="match status" value="1"/>
</dbReference>
<evidence type="ECO:0000313" key="14">
    <source>
        <dbReference type="Proteomes" id="UP000641137"/>
    </source>
</evidence>
<evidence type="ECO:0000256" key="6">
    <source>
        <dbReference type="ARBA" id="ARBA00051811"/>
    </source>
</evidence>
<evidence type="ECO:0000256" key="10">
    <source>
        <dbReference type="SAM" id="MobiDB-lite"/>
    </source>
</evidence>
<dbReference type="InterPro" id="IPR046342">
    <property type="entry name" value="CBS_dom_sf"/>
</dbReference>
<dbReference type="SUPFAM" id="SSF54631">
    <property type="entry name" value="CBS-domain pair"/>
    <property type="match status" value="1"/>
</dbReference>
<evidence type="ECO:0000259" key="12">
    <source>
        <dbReference type="PROSITE" id="PS51371"/>
    </source>
</evidence>
<dbReference type="FunFam" id="3.40.50.300:FF:000201">
    <property type="entry name" value="Glycine betaine/L-proline ABC transporter ATP-binding protein"/>
    <property type="match status" value="1"/>
</dbReference>
<dbReference type="PANTHER" id="PTHR43869:SF1">
    <property type="entry name" value="GLYCINE BETAINE_PROLINE BETAINE TRANSPORT SYSTEM ATP-BINDING PROTEIN PROV"/>
    <property type="match status" value="1"/>
</dbReference>
<dbReference type="InterPro" id="IPR000644">
    <property type="entry name" value="CBS_dom"/>
</dbReference>
<evidence type="ECO:0000256" key="5">
    <source>
        <dbReference type="ARBA" id="ARBA00022970"/>
    </source>
</evidence>
<dbReference type="CDD" id="cd03294">
    <property type="entry name" value="ABC_Pro_Gly_Betaine"/>
    <property type="match status" value="1"/>
</dbReference>
<reference evidence="13" key="1">
    <citation type="journal article" date="2014" name="Int. J. Syst. Evol. Microbiol.">
        <title>Complete genome sequence of Corynebacterium casei LMG S-19264T (=DSM 44701T), isolated from a smear-ripened cheese.</title>
        <authorList>
            <consortium name="US DOE Joint Genome Institute (JGI-PGF)"/>
            <person name="Walter F."/>
            <person name="Albersmeier A."/>
            <person name="Kalinowski J."/>
            <person name="Ruckert C."/>
        </authorList>
    </citation>
    <scope>NUCLEOTIDE SEQUENCE</scope>
    <source>
        <strain evidence="13">KCTC 42097</strain>
    </source>
</reference>
<keyword evidence="9" id="KW-0472">Membrane</keyword>
<evidence type="ECO:0000256" key="4">
    <source>
        <dbReference type="ARBA" id="ARBA00022840"/>
    </source>
</evidence>
<accession>A0A8J3DJC4</accession>
<dbReference type="EMBL" id="BMZO01000010">
    <property type="protein sequence ID" value="GHC77659.1"/>
    <property type="molecule type" value="Genomic_DNA"/>
</dbReference>
<dbReference type="PANTHER" id="PTHR43869">
    <property type="entry name" value="GLYCINE BETAINE/PROLINE BETAINE TRANSPORT SYSTEM ATP-BINDING PROTEIN PROV"/>
    <property type="match status" value="1"/>
</dbReference>
<dbReference type="RefSeq" id="WP_189491671.1">
    <property type="nucleotide sequence ID" value="NZ_BMZO01000010.1"/>
</dbReference>
<protein>
    <recommendedName>
        <fullName evidence="9">Quaternary amine transport ATP-binding protein</fullName>
        <ecNumber evidence="9">7.6.2.9</ecNumber>
    </recommendedName>
</protein>